<comment type="caution">
    <text evidence="1">The sequence shown here is derived from an EMBL/GenBank/DDBJ whole genome shotgun (WGS) entry which is preliminary data.</text>
</comment>
<accession>A0A392SXZ9</accession>
<protein>
    <submittedName>
        <fullName evidence="1">Uncharacterized protein</fullName>
    </submittedName>
</protein>
<sequence length="22" mass="2246">MTVLLPESGANARLEMASAGQV</sequence>
<reference evidence="1 2" key="1">
    <citation type="journal article" date="2018" name="Front. Plant Sci.">
        <title>Red Clover (Trifolium pratense) and Zigzag Clover (T. medium) - A Picture of Genomic Similarities and Differences.</title>
        <authorList>
            <person name="Dluhosova J."/>
            <person name="Istvanek J."/>
            <person name="Nedelnik J."/>
            <person name="Repkova J."/>
        </authorList>
    </citation>
    <scope>NUCLEOTIDE SEQUENCE [LARGE SCALE GENOMIC DNA]</scope>
    <source>
        <strain evidence="2">cv. 10/8</strain>
        <tissue evidence="1">Leaf</tissue>
    </source>
</reference>
<proteinExistence type="predicted"/>
<dbReference type="AlphaFoldDB" id="A0A392SXZ9"/>
<keyword evidence="2" id="KW-1185">Reference proteome</keyword>
<dbReference type="Proteomes" id="UP000265520">
    <property type="component" value="Unassembled WGS sequence"/>
</dbReference>
<feature type="non-terminal residue" evidence="1">
    <location>
        <position position="22"/>
    </location>
</feature>
<organism evidence="1 2">
    <name type="scientific">Trifolium medium</name>
    <dbReference type="NCBI Taxonomy" id="97028"/>
    <lineage>
        <taxon>Eukaryota</taxon>
        <taxon>Viridiplantae</taxon>
        <taxon>Streptophyta</taxon>
        <taxon>Embryophyta</taxon>
        <taxon>Tracheophyta</taxon>
        <taxon>Spermatophyta</taxon>
        <taxon>Magnoliopsida</taxon>
        <taxon>eudicotyledons</taxon>
        <taxon>Gunneridae</taxon>
        <taxon>Pentapetalae</taxon>
        <taxon>rosids</taxon>
        <taxon>fabids</taxon>
        <taxon>Fabales</taxon>
        <taxon>Fabaceae</taxon>
        <taxon>Papilionoideae</taxon>
        <taxon>50 kb inversion clade</taxon>
        <taxon>NPAAA clade</taxon>
        <taxon>Hologalegina</taxon>
        <taxon>IRL clade</taxon>
        <taxon>Trifolieae</taxon>
        <taxon>Trifolium</taxon>
    </lineage>
</organism>
<evidence type="ECO:0000313" key="2">
    <source>
        <dbReference type="Proteomes" id="UP000265520"/>
    </source>
</evidence>
<dbReference type="EMBL" id="LXQA010457703">
    <property type="protein sequence ID" value="MCI53094.1"/>
    <property type="molecule type" value="Genomic_DNA"/>
</dbReference>
<name>A0A392SXZ9_9FABA</name>
<evidence type="ECO:0000313" key="1">
    <source>
        <dbReference type="EMBL" id="MCI53094.1"/>
    </source>
</evidence>